<reference evidence="1" key="1">
    <citation type="submission" date="2016-07" db="EMBL/GenBank/DDBJ databases">
        <title>Microvirga ossetica sp. nov. a new species of rhizobia isolated from root nodules of the legume species Vicia alpestris Steven originated from North Ossetia region in the Caucasus.</title>
        <authorList>
            <person name="Safronova V.I."/>
            <person name="Kuznetsova I.G."/>
            <person name="Sazanova A.L."/>
            <person name="Belimov A."/>
            <person name="Andronov E."/>
            <person name="Osledkin Y.S."/>
            <person name="Onishchuk O.P."/>
            <person name="Kurchak O.N."/>
            <person name="Shaposhnikov A.I."/>
            <person name="Willems A."/>
            <person name="Tikhonovich I.A."/>
        </authorList>
    </citation>
    <scope>NUCLEOTIDE SEQUENCE [LARGE SCALE GENOMIC DNA]</scope>
    <source>
        <strain evidence="1">V5/3M</strain>
    </source>
</reference>
<dbReference type="EMBL" id="CP016616">
    <property type="protein sequence ID" value="ANY79291.1"/>
    <property type="molecule type" value="Genomic_DNA"/>
</dbReference>
<dbReference type="KEGG" id="moc:BB934_14580"/>
<sequence length="59" mass="6524">MPNLHDGALRRFEIIGRALLISPADRSRSELTVRLGYGLAPNTRPAASAKLEWRIAPNL</sequence>
<proteinExistence type="predicted"/>
<organism evidence="1">
    <name type="scientific">Microvirga ossetica</name>
    <dbReference type="NCBI Taxonomy" id="1882682"/>
    <lineage>
        <taxon>Bacteria</taxon>
        <taxon>Pseudomonadati</taxon>
        <taxon>Pseudomonadota</taxon>
        <taxon>Alphaproteobacteria</taxon>
        <taxon>Hyphomicrobiales</taxon>
        <taxon>Methylobacteriaceae</taxon>
        <taxon>Microvirga</taxon>
    </lineage>
</organism>
<accession>A0A1B2EH36</accession>
<dbReference type="RefSeq" id="WP_099510295.1">
    <property type="nucleotide sequence ID" value="NZ_CP016616.1"/>
</dbReference>
<protein>
    <submittedName>
        <fullName evidence="1">Uncharacterized protein</fullName>
    </submittedName>
</protein>
<dbReference type="OrthoDB" id="8017834at2"/>
<gene>
    <name evidence="1" type="ORF">BB934_14580</name>
</gene>
<name>A0A1B2EH36_9HYPH</name>
<dbReference type="AlphaFoldDB" id="A0A1B2EH36"/>
<evidence type="ECO:0000313" key="1">
    <source>
        <dbReference type="EMBL" id="ANY79291.1"/>
    </source>
</evidence>